<dbReference type="PANTHER" id="PTHR43722:SF1">
    <property type="entry name" value="PROLINE IMINOPEPTIDASE"/>
    <property type="match status" value="1"/>
</dbReference>
<dbReference type="Proteomes" id="UP000000238">
    <property type="component" value="Chromosome"/>
</dbReference>
<dbReference type="GO" id="GO:0004177">
    <property type="term" value="F:aminopeptidase activity"/>
    <property type="evidence" value="ECO:0007669"/>
    <property type="project" value="UniProtKB-UniRule"/>
</dbReference>
<dbReference type="PRINTS" id="PR00793">
    <property type="entry name" value="PROAMNOPTASE"/>
</dbReference>
<keyword evidence="14" id="KW-1185">Reference proteome</keyword>
<evidence type="ECO:0000256" key="5">
    <source>
        <dbReference type="ARBA" id="ARBA00021843"/>
    </source>
</evidence>
<evidence type="ECO:0000313" key="13">
    <source>
        <dbReference type="EMBL" id="ABC27920.1"/>
    </source>
</evidence>
<dbReference type="eggNOG" id="COG0596">
    <property type="taxonomic scope" value="Bacteria"/>
</dbReference>
<dbReference type="SUPFAM" id="SSF53474">
    <property type="entry name" value="alpha/beta-Hydrolases"/>
    <property type="match status" value="1"/>
</dbReference>
<comment type="catalytic activity">
    <reaction evidence="1 11">
        <text>Release of N-terminal proline from a peptide.</text>
        <dbReference type="EC" id="3.4.11.5"/>
    </reaction>
</comment>
<comment type="subcellular location">
    <subcellularLocation>
        <location evidence="2 11">Cytoplasm</location>
    </subcellularLocation>
</comment>
<name>Q2SN54_HAHCH</name>
<dbReference type="RefSeq" id="WP_011394995.1">
    <property type="nucleotide sequence ID" value="NC_007645.1"/>
</dbReference>
<dbReference type="InterPro" id="IPR002410">
    <property type="entry name" value="Peptidase_S33"/>
</dbReference>
<reference evidence="13 14" key="1">
    <citation type="journal article" date="2005" name="Nucleic Acids Res.">
        <title>Genomic blueprint of Hahella chejuensis, a marine microbe producing an algicidal agent.</title>
        <authorList>
            <person name="Jeong H."/>
            <person name="Yim J.H."/>
            <person name="Lee C."/>
            <person name="Choi S.-H."/>
            <person name="Park Y.K."/>
            <person name="Yoon S.H."/>
            <person name="Hur C.-G."/>
            <person name="Kang H.-Y."/>
            <person name="Kim D."/>
            <person name="Lee H.H."/>
            <person name="Park K.H."/>
            <person name="Park S.-H."/>
            <person name="Park H.-S."/>
            <person name="Lee H.K."/>
            <person name="Oh T.K."/>
            <person name="Kim J.F."/>
        </authorList>
    </citation>
    <scope>NUCLEOTIDE SEQUENCE [LARGE SCALE GENOMIC DNA]</scope>
    <source>
        <strain evidence="13 14">KCTC 2396</strain>
    </source>
</reference>
<dbReference type="OrthoDB" id="9796770at2"/>
<keyword evidence="6 11" id="KW-0031">Aminopeptidase</keyword>
<evidence type="ECO:0000256" key="11">
    <source>
        <dbReference type="PIRNR" id="PIRNR006431"/>
    </source>
</evidence>
<feature type="domain" description="AB hydrolase-1" evidence="12">
    <location>
        <begin position="36"/>
        <end position="290"/>
    </location>
</feature>
<dbReference type="AlphaFoldDB" id="Q2SN54"/>
<keyword evidence="9 11" id="KW-0378">Hydrolase</keyword>
<proteinExistence type="inferred from homology"/>
<dbReference type="KEGG" id="hch:HCH_01038"/>
<dbReference type="GO" id="GO:0006508">
    <property type="term" value="P:proteolysis"/>
    <property type="evidence" value="ECO:0007669"/>
    <property type="project" value="UniProtKB-KW"/>
</dbReference>
<evidence type="ECO:0000256" key="4">
    <source>
        <dbReference type="ARBA" id="ARBA00012568"/>
    </source>
</evidence>
<evidence type="ECO:0000256" key="6">
    <source>
        <dbReference type="ARBA" id="ARBA00022438"/>
    </source>
</evidence>
<evidence type="ECO:0000256" key="8">
    <source>
        <dbReference type="ARBA" id="ARBA00022670"/>
    </source>
</evidence>
<dbReference type="PIRSF" id="PIRSF006431">
    <property type="entry name" value="Pept_S33"/>
    <property type="match status" value="1"/>
</dbReference>
<dbReference type="ESTHER" id="hahch-q2sn54">
    <property type="family name" value="Proline_iminopeptidase"/>
</dbReference>
<evidence type="ECO:0000313" key="14">
    <source>
        <dbReference type="Proteomes" id="UP000000238"/>
    </source>
</evidence>
<organism evidence="13 14">
    <name type="scientific">Hahella chejuensis (strain KCTC 2396)</name>
    <dbReference type="NCBI Taxonomy" id="349521"/>
    <lineage>
        <taxon>Bacteria</taxon>
        <taxon>Pseudomonadati</taxon>
        <taxon>Pseudomonadota</taxon>
        <taxon>Gammaproteobacteria</taxon>
        <taxon>Oceanospirillales</taxon>
        <taxon>Hahellaceae</taxon>
        <taxon>Hahella</taxon>
    </lineage>
</organism>
<sequence>MLTLYPELKPHKEHFLPVDNLHTIYIEESGNKDGLPVLFVHDGPGYGSDPFCRRLLDSERFRIIMIDQRGCGKSTPLAETAHNRPDVLIQDIERARQHLGIEKWMLIGMGWGGFLSQQYAGAFPETVLGVVISGYFVADEPGISWMLREGAPKMFPDIWHEVMKDCPQGSVAEVLSYFSKYLNGSNELLQIQAAKQWAAWVAKISTLHPSQDLVDRLTHPHQAISLARLGCNFYQELTDEPVSSAAHLKDIPGIIVHGRYDAISPLARAFDLHQSWAGSDLYIIRDAGHSVRDPAMVDALIKSIGSMADRIGGVSKLNG</sequence>
<dbReference type="HOGENOM" id="CLU_043739_2_2_6"/>
<evidence type="ECO:0000256" key="10">
    <source>
        <dbReference type="ARBA" id="ARBA00029605"/>
    </source>
</evidence>
<dbReference type="EMBL" id="CP000155">
    <property type="protein sequence ID" value="ABC27920.1"/>
    <property type="molecule type" value="Genomic_DNA"/>
</dbReference>
<keyword evidence="8 11" id="KW-0645">Protease</keyword>
<dbReference type="Pfam" id="PF00561">
    <property type="entry name" value="Abhydrolase_1"/>
    <property type="match status" value="1"/>
</dbReference>
<gene>
    <name evidence="13" type="primary">pip</name>
    <name evidence="13" type="ordered locus">HCH_01038</name>
</gene>
<evidence type="ECO:0000256" key="9">
    <source>
        <dbReference type="ARBA" id="ARBA00022801"/>
    </source>
</evidence>
<evidence type="ECO:0000256" key="1">
    <source>
        <dbReference type="ARBA" id="ARBA00001585"/>
    </source>
</evidence>
<dbReference type="InterPro" id="IPR000073">
    <property type="entry name" value="AB_hydrolase_1"/>
</dbReference>
<evidence type="ECO:0000256" key="2">
    <source>
        <dbReference type="ARBA" id="ARBA00004496"/>
    </source>
</evidence>
<dbReference type="Gene3D" id="3.40.50.1820">
    <property type="entry name" value="alpha/beta hydrolase"/>
    <property type="match status" value="1"/>
</dbReference>
<protein>
    <recommendedName>
        <fullName evidence="5 11">Proline iminopeptidase</fullName>
        <shortName evidence="11">PIP</shortName>
        <ecNumber evidence="4 11">3.4.11.5</ecNumber>
    </recommendedName>
    <alternativeName>
        <fullName evidence="10 11">Prolyl aminopeptidase</fullName>
    </alternativeName>
</protein>
<dbReference type="GO" id="GO:0005737">
    <property type="term" value="C:cytoplasm"/>
    <property type="evidence" value="ECO:0007669"/>
    <property type="project" value="UniProtKB-SubCell"/>
</dbReference>
<comment type="similarity">
    <text evidence="3 11">Belongs to the peptidase S33 family.</text>
</comment>
<evidence type="ECO:0000256" key="7">
    <source>
        <dbReference type="ARBA" id="ARBA00022490"/>
    </source>
</evidence>
<dbReference type="PANTHER" id="PTHR43722">
    <property type="entry name" value="PROLINE IMINOPEPTIDASE"/>
    <property type="match status" value="1"/>
</dbReference>
<accession>Q2SN54</accession>
<dbReference type="InterPro" id="IPR005944">
    <property type="entry name" value="Pro_iminopeptidase"/>
</dbReference>
<keyword evidence="7 11" id="KW-0963">Cytoplasm</keyword>
<evidence type="ECO:0000256" key="3">
    <source>
        <dbReference type="ARBA" id="ARBA00010088"/>
    </source>
</evidence>
<dbReference type="STRING" id="349521.HCH_01038"/>
<dbReference type="EC" id="3.4.11.5" evidence="4 11"/>
<dbReference type="InterPro" id="IPR029058">
    <property type="entry name" value="AB_hydrolase_fold"/>
</dbReference>
<evidence type="ECO:0000259" key="12">
    <source>
        <dbReference type="Pfam" id="PF00561"/>
    </source>
</evidence>